<proteinExistence type="predicted"/>
<organism evidence="1 2">
    <name type="scientific">Panagrolaimus sp. PS1159</name>
    <dbReference type="NCBI Taxonomy" id="55785"/>
    <lineage>
        <taxon>Eukaryota</taxon>
        <taxon>Metazoa</taxon>
        <taxon>Ecdysozoa</taxon>
        <taxon>Nematoda</taxon>
        <taxon>Chromadorea</taxon>
        <taxon>Rhabditida</taxon>
        <taxon>Tylenchina</taxon>
        <taxon>Panagrolaimomorpha</taxon>
        <taxon>Panagrolaimoidea</taxon>
        <taxon>Panagrolaimidae</taxon>
        <taxon>Panagrolaimus</taxon>
    </lineage>
</organism>
<evidence type="ECO:0000313" key="2">
    <source>
        <dbReference type="WBParaSite" id="PS1159_v2.g23699.t1"/>
    </source>
</evidence>
<sequence length="111" mass="12972">MDFSSVDDATKINMIKKKFVEEGHYQEFMQRIEQKLNDSIQTTVYSMCLQETEKRFNKDDKEGVMEAVIASLEPQVRSMVPQDLKLAMIEEMKERMVKIVNTMSSESIKKL</sequence>
<dbReference type="WBParaSite" id="PS1159_v2.g23699.t1">
    <property type="protein sequence ID" value="PS1159_v2.g23699.t1"/>
    <property type="gene ID" value="PS1159_v2.g23699"/>
</dbReference>
<protein>
    <submittedName>
        <fullName evidence="2">Uncharacterized protein</fullName>
    </submittedName>
</protein>
<reference evidence="2" key="1">
    <citation type="submission" date="2022-11" db="UniProtKB">
        <authorList>
            <consortium name="WormBaseParasite"/>
        </authorList>
    </citation>
    <scope>IDENTIFICATION</scope>
</reference>
<accession>A0AC35G580</accession>
<dbReference type="Proteomes" id="UP000887580">
    <property type="component" value="Unplaced"/>
</dbReference>
<evidence type="ECO:0000313" key="1">
    <source>
        <dbReference type="Proteomes" id="UP000887580"/>
    </source>
</evidence>
<name>A0AC35G580_9BILA</name>